<dbReference type="GeneID" id="26259329"/>
<dbReference type="Pfam" id="PF13350">
    <property type="entry name" value="Y_phosphatase3"/>
    <property type="match status" value="1"/>
</dbReference>
<evidence type="ECO:0000313" key="2">
    <source>
        <dbReference type="EMBL" id="EUN30005.1"/>
    </source>
</evidence>
<dbReference type="RefSeq" id="XP_014559624.1">
    <property type="nucleotide sequence ID" value="XM_014704138.1"/>
</dbReference>
<feature type="domain" description="Tyrosine specific protein phosphatases" evidence="1">
    <location>
        <begin position="160"/>
        <end position="233"/>
    </location>
</feature>
<accession>W7EVX7</accession>
<dbReference type="PROSITE" id="PS50056">
    <property type="entry name" value="TYR_PHOSPHATASE_2"/>
    <property type="match status" value="1"/>
</dbReference>
<dbReference type="PANTHER" id="PTHR31126">
    <property type="entry name" value="TYROSINE-PROTEIN PHOSPHATASE"/>
    <property type="match status" value="1"/>
</dbReference>
<dbReference type="HOGENOM" id="CLU_057546_1_3_1"/>
<evidence type="ECO:0000313" key="3">
    <source>
        <dbReference type="Proteomes" id="UP000054337"/>
    </source>
</evidence>
<dbReference type="PANTHER" id="PTHR31126:SF1">
    <property type="entry name" value="TYROSINE SPECIFIC PROTEIN PHOSPHATASES DOMAIN-CONTAINING PROTEIN"/>
    <property type="match status" value="1"/>
</dbReference>
<sequence length="350" mass="38410">MSTEPSQPLPNPPFYTIPNINNLRDASLSLTTTSGSRIRPHTLFRSAEVSKLDVAGWTAVHSLGISHVFDLRSKPEVDKGWAGIVGKDASGDDDVRPGWLQAMEQAGVARSWVPVFEESDYSPERLAERYSKYMHEAVTGFVEAYRDILANGGPAFGTILRYLAAISPPSSSSSSAAEDGDKVGALVHCTAGKDRTGIFFGLLFEFLRVPREQIADEYQLTELGLAHIREEVVARLMQSPGFKKYMLASMDGTKLSVEDIARSLKGEEGQDPVQVPPEVLEKGRQAALRMIGARRESMLKSLEMLDEEFGGAERYLREKCGLSDQELDALRRNLLVEGQAVKGHAKNGSL</sequence>
<gene>
    <name evidence="2" type="ORF">COCVIDRAFT_91299</name>
</gene>
<dbReference type="SUPFAM" id="SSF52799">
    <property type="entry name" value="(Phosphotyrosine protein) phosphatases II"/>
    <property type="match status" value="2"/>
</dbReference>
<evidence type="ECO:0000259" key="1">
    <source>
        <dbReference type="PROSITE" id="PS50056"/>
    </source>
</evidence>
<dbReference type="EMBL" id="KI968708">
    <property type="protein sequence ID" value="EUN30005.1"/>
    <property type="molecule type" value="Genomic_DNA"/>
</dbReference>
<dbReference type="InterPro" id="IPR000387">
    <property type="entry name" value="Tyr_Pase_dom"/>
</dbReference>
<dbReference type="InterPro" id="IPR016130">
    <property type="entry name" value="Tyr_Pase_AS"/>
</dbReference>
<dbReference type="GO" id="GO:0004721">
    <property type="term" value="F:phosphoprotein phosphatase activity"/>
    <property type="evidence" value="ECO:0007669"/>
    <property type="project" value="InterPro"/>
</dbReference>
<proteinExistence type="predicted"/>
<dbReference type="InterPro" id="IPR029021">
    <property type="entry name" value="Prot-tyrosine_phosphatase-like"/>
</dbReference>
<reference evidence="2 3" key="1">
    <citation type="journal article" date="2013" name="PLoS Genet.">
        <title>Comparative genome structure, secondary metabolite, and effector coding capacity across Cochliobolus pathogens.</title>
        <authorList>
            <person name="Condon B.J."/>
            <person name="Leng Y."/>
            <person name="Wu D."/>
            <person name="Bushley K.E."/>
            <person name="Ohm R.A."/>
            <person name="Otillar R."/>
            <person name="Martin J."/>
            <person name="Schackwitz W."/>
            <person name="Grimwood J."/>
            <person name="MohdZainudin N."/>
            <person name="Xue C."/>
            <person name="Wang R."/>
            <person name="Manning V.A."/>
            <person name="Dhillon B."/>
            <person name="Tu Z.J."/>
            <person name="Steffenson B.J."/>
            <person name="Salamov A."/>
            <person name="Sun H."/>
            <person name="Lowry S."/>
            <person name="LaButti K."/>
            <person name="Han J."/>
            <person name="Copeland A."/>
            <person name="Lindquist E."/>
            <person name="Barry K."/>
            <person name="Schmutz J."/>
            <person name="Baker S.E."/>
            <person name="Ciuffetti L.M."/>
            <person name="Grigoriev I.V."/>
            <person name="Zhong S."/>
            <person name="Turgeon B.G."/>
        </authorList>
    </citation>
    <scope>NUCLEOTIDE SEQUENCE [LARGE SCALE GENOMIC DNA]</scope>
    <source>
        <strain evidence="2 3">FI3</strain>
    </source>
</reference>
<dbReference type="OrthoDB" id="449382at2759"/>
<protein>
    <recommendedName>
        <fullName evidence="1">Tyrosine specific protein phosphatases domain-containing protein</fullName>
    </recommendedName>
</protein>
<dbReference type="AlphaFoldDB" id="W7EVX7"/>
<name>W7EVX7_BIPV3</name>
<dbReference type="Gene3D" id="3.90.190.10">
    <property type="entry name" value="Protein tyrosine phosphatase superfamily"/>
    <property type="match status" value="1"/>
</dbReference>
<dbReference type="InterPro" id="IPR026893">
    <property type="entry name" value="Tyr/Ser_Pase_IphP-type"/>
</dbReference>
<organism evidence="2 3">
    <name type="scientific">Bipolaris victoriae (strain FI3)</name>
    <name type="common">Victoria blight of oats agent</name>
    <name type="synonym">Cochliobolus victoriae</name>
    <dbReference type="NCBI Taxonomy" id="930091"/>
    <lineage>
        <taxon>Eukaryota</taxon>
        <taxon>Fungi</taxon>
        <taxon>Dikarya</taxon>
        <taxon>Ascomycota</taxon>
        <taxon>Pezizomycotina</taxon>
        <taxon>Dothideomycetes</taxon>
        <taxon>Pleosporomycetidae</taxon>
        <taxon>Pleosporales</taxon>
        <taxon>Pleosporineae</taxon>
        <taxon>Pleosporaceae</taxon>
        <taxon>Bipolaris</taxon>
    </lineage>
</organism>
<dbReference type="PROSITE" id="PS00383">
    <property type="entry name" value="TYR_PHOSPHATASE_1"/>
    <property type="match status" value="1"/>
</dbReference>
<keyword evidence="3" id="KW-1185">Reference proteome</keyword>
<dbReference type="Proteomes" id="UP000054337">
    <property type="component" value="Unassembled WGS sequence"/>
</dbReference>